<dbReference type="Proteomes" id="UP000682782">
    <property type="component" value="Chromosome"/>
</dbReference>
<proteinExistence type="predicted"/>
<organism evidence="1 2">
    <name type="scientific">Aristaeella hokkaidonensis</name>
    <dbReference type="NCBI Taxonomy" id="3046382"/>
    <lineage>
        <taxon>Bacteria</taxon>
        <taxon>Bacillati</taxon>
        <taxon>Bacillota</taxon>
        <taxon>Clostridia</taxon>
        <taxon>Eubacteriales</taxon>
        <taxon>Aristaeellaceae</taxon>
        <taxon>Aristaeella</taxon>
    </lineage>
</organism>
<protein>
    <submittedName>
        <fullName evidence="1">GNAT family N-acetyltransferase</fullName>
    </submittedName>
</protein>
<evidence type="ECO:0000313" key="1">
    <source>
        <dbReference type="EMBL" id="QUC66320.1"/>
    </source>
</evidence>
<accession>A0AC61MV42</accession>
<gene>
    <name evidence="1" type="ORF">JYE49_10655</name>
</gene>
<reference evidence="1" key="1">
    <citation type="submission" date="2021-01" db="EMBL/GenBank/DDBJ databases">
        <title>Complete genome sequence of Clostridiales bacterium R-7.</title>
        <authorList>
            <person name="Mahoney-Kurpe S.C."/>
            <person name="Palevich N."/>
            <person name="Koike S."/>
            <person name="Moon C.D."/>
            <person name="Attwood G.T."/>
        </authorList>
    </citation>
    <scope>NUCLEOTIDE SEQUENCE</scope>
    <source>
        <strain evidence="1">R-7</strain>
    </source>
</reference>
<evidence type="ECO:0000313" key="2">
    <source>
        <dbReference type="Proteomes" id="UP000682782"/>
    </source>
</evidence>
<sequence>MIREATIHDAARTAEIDVISSRYAYQNILSEELLKDLTVESRVPVHTRWIAEKRFDMYVYEDPDTGIVKAMMGIGMNEDEDKENAFELHFIYVDPAYVRQGIGSEMIRFFEEKGKEKGCREFVIWVLEENEMGRNCYEKNHYHFDGRDKIFKRWGKREIRYVKTI</sequence>
<keyword evidence="2" id="KW-1185">Reference proteome</keyword>
<dbReference type="EMBL" id="CP068393">
    <property type="protein sequence ID" value="QUC66320.1"/>
    <property type="molecule type" value="Genomic_DNA"/>
</dbReference>
<name>A0AC61MV42_9FIRM</name>